<proteinExistence type="predicted"/>
<dbReference type="AlphaFoldDB" id="A0A4Y2SK71"/>
<gene>
    <name evidence="1" type="ORF">AVEN_243428_1</name>
    <name evidence="2" type="ORF">AVEN_253191_1</name>
</gene>
<evidence type="ECO:0000313" key="2">
    <source>
        <dbReference type="EMBL" id="GBN88324.1"/>
    </source>
</evidence>
<keyword evidence="3" id="KW-1185">Reference proteome</keyword>
<evidence type="ECO:0000313" key="3">
    <source>
        <dbReference type="Proteomes" id="UP000499080"/>
    </source>
</evidence>
<dbReference type="Proteomes" id="UP000499080">
    <property type="component" value="Unassembled WGS sequence"/>
</dbReference>
<sequence>MPAQDECLPRHLTAIKDYEPDTFIGFVRGEQYRRNKTFDDVEFFQHLRPSVKTITPLKSYDGRRRSETGRHSLAGFIVRPPPRTPPSYSDLDLNDNGDVHSWLYCGVQYFLGKALHRTHDDT</sequence>
<protein>
    <submittedName>
        <fullName evidence="1">Uncharacterized protein</fullName>
    </submittedName>
</protein>
<dbReference type="OrthoDB" id="6465215at2759"/>
<organism evidence="1 3">
    <name type="scientific">Araneus ventricosus</name>
    <name type="common">Orbweaver spider</name>
    <name type="synonym">Epeira ventricosa</name>
    <dbReference type="NCBI Taxonomy" id="182803"/>
    <lineage>
        <taxon>Eukaryota</taxon>
        <taxon>Metazoa</taxon>
        <taxon>Ecdysozoa</taxon>
        <taxon>Arthropoda</taxon>
        <taxon>Chelicerata</taxon>
        <taxon>Arachnida</taxon>
        <taxon>Araneae</taxon>
        <taxon>Araneomorphae</taxon>
        <taxon>Entelegynae</taxon>
        <taxon>Araneoidea</taxon>
        <taxon>Araneidae</taxon>
        <taxon>Araneus</taxon>
    </lineage>
</organism>
<evidence type="ECO:0000313" key="1">
    <source>
        <dbReference type="EMBL" id="GBN88301.1"/>
    </source>
</evidence>
<accession>A0A4Y2SK71</accession>
<reference evidence="1 3" key="1">
    <citation type="journal article" date="2019" name="Sci. Rep.">
        <title>Orb-weaving spider Araneus ventricosus genome elucidates the spidroin gene catalogue.</title>
        <authorList>
            <person name="Kono N."/>
            <person name="Nakamura H."/>
            <person name="Ohtoshi R."/>
            <person name="Moran D.A.P."/>
            <person name="Shinohara A."/>
            <person name="Yoshida Y."/>
            <person name="Fujiwara M."/>
            <person name="Mori M."/>
            <person name="Tomita M."/>
            <person name="Arakawa K."/>
        </authorList>
    </citation>
    <scope>NUCLEOTIDE SEQUENCE [LARGE SCALE GENOMIC DNA]</scope>
</reference>
<dbReference type="EMBL" id="BGPR01022228">
    <property type="protein sequence ID" value="GBN88324.1"/>
    <property type="molecule type" value="Genomic_DNA"/>
</dbReference>
<comment type="caution">
    <text evidence="1">The sequence shown here is derived from an EMBL/GenBank/DDBJ whole genome shotgun (WGS) entry which is preliminary data.</text>
</comment>
<dbReference type="EMBL" id="BGPR01022221">
    <property type="protein sequence ID" value="GBN88301.1"/>
    <property type="molecule type" value="Genomic_DNA"/>
</dbReference>
<name>A0A4Y2SK71_ARAVE</name>